<dbReference type="InterPro" id="IPR045851">
    <property type="entry name" value="AMP-bd_C_sf"/>
</dbReference>
<dbReference type="AlphaFoldDB" id="A0A1M6V6X3"/>
<name>A0A1M6V6X3_9BACT</name>
<reference evidence="6" key="1">
    <citation type="submission" date="2016-11" db="EMBL/GenBank/DDBJ databases">
        <authorList>
            <person name="Varghese N."/>
            <person name="Submissions S."/>
        </authorList>
    </citation>
    <scope>NUCLEOTIDE SEQUENCE [LARGE SCALE GENOMIC DNA]</scope>
    <source>
        <strain evidence="6">DSM 16219</strain>
    </source>
</reference>
<dbReference type="SUPFAM" id="SSF56801">
    <property type="entry name" value="Acetyl-CoA synthetase-like"/>
    <property type="match status" value="1"/>
</dbReference>
<dbReference type="PANTHER" id="PTHR43767:SF1">
    <property type="entry name" value="NONRIBOSOMAL PEPTIDE SYNTHASE PES1 (EUROFUNG)-RELATED"/>
    <property type="match status" value="1"/>
</dbReference>
<dbReference type="Gene3D" id="3.30.300.30">
    <property type="match status" value="1"/>
</dbReference>
<evidence type="ECO:0000313" key="6">
    <source>
        <dbReference type="Proteomes" id="UP000183994"/>
    </source>
</evidence>
<keyword evidence="6" id="KW-1185">Reference proteome</keyword>
<dbReference type="GO" id="GO:0016878">
    <property type="term" value="F:acid-thiol ligase activity"/>
    <property type="evidence" value="ECO:0007669"/>
    <property type="project" value="UniProtKB-ARBA"/>
</dbReference>
<dbReference type="InterPro" id="IPR050237">
    <property type="entry name" value="ATP-dep_AMP-bd_enzyme"/>
</dbReference>
<dbReference type="EMBL" id="FQZU01000033">
    <property type="protein sequence ID" value="SHK77154.1"/>
    <property type="molecule type" value="Genomic_DNA"/>
</dbReference>
<organism evidence="5 6">
    <name type="scientific">Desulfatibacillum alkenivorans DSM 16219</name>
    <dbReference type="NCBI Taxonomy" id="1121393"/>
    <lineage>
        <taxon>Bacteria</taxon>
        <taxon>Pseudomonadati</taxon>
        <taxon>Thermodesulfobacteriota</taxon>
        <taxon>Desulfobacteria</taxon>
        <taxon>Desulfobacterales</taxon>
        <taxon>Desulfatibacillaceae</taxon>
        <taxon>Desulfatibacillum</taxon>
    </lineage>
</organism>
<keyword evidence="2" id="KW-0436">Ligase</keyword>
<evidence type="ECO:0000259" key="4">
    <source>
        <dbReference type="Pfam" id="PF13193"/>
    </source>
</evidence>
<comment type="similarity">
    <text evidence="1">Belongs to the ATP-dependent AMP-binding enzyme family.</text>
</comment>
<dbReference type="Gene3D" id="3.40.50.12780">
    <property type="entry name" value="N-terminal domain of ligase-like"/>
    <property type="match status" value="1"/>
</dbReference>
<dbReference type="FunFam" id="3.30.300.30:FF:000008">
    <property type="entry name" value="2,3-dihydroxybenzoate-AMP ligase"/>
    <property type="match status" value="1"/>
</dbReference>
<dbReference type="PROSITE" id="PS00455">
    <property type="entry name" value="AMP_BINDING"/>
    <property type="match status" value="1"/>
</dbReference>
<accession>A0A1M6V6X3</accession>
<dbReference type="CDD" id="cd05936">
    <property type="entry name" value="FC-FACS_FadD_like"/>
    <property type="match status" value="1"/>
</dbReference>
<dbReference type="Pfam" id="PF13193">
    <property type="entry name" value="AMP-binding_C"/>
    <property type="match status" value="1"/>
</dbReference>
<feature type="domain" description="AMP-dependent synthetase/ligase" evidence="3">
    <location>
        <begin position="35"/>
        <end position="413"/>
    </location>
</feature>
<evidence type="ECO:0000256" key="1">
    <source>
        <dbReference type="ARBA" id="ARBA00006432"/>
    </source>
</evidence>
<dbReference type="InterPro" id="IPR042099">
    <property type="entry name" value="ANL_N_sf"/>
</dbReference>
<evidence type="ECO:0000256" key="2">
    <source>
        <dbReference type="ARBA" id="ARBA00022598"/>
    </source>
</evidence>
<dbReference type="RefSeq" id="WP_073478081.1">
    <property type="nucleotide sequence ID" value="NZ_FQZU01000033.1"/>
</dbReference>
<dbReference type="InterPro" id="IPR020845">
    <property type="entry name" value="AMP-binding_CS"/>
</dbReference>
<sequence length="554" mass="61130">MEEKFWHKSYDPGVPAFINYPKVGAHEILSMTAFSCPNKVATSFFGTETTFIELKRMSSRFANALKNAGVKKGDRVGLHLPNSPQYIIAYYGALSLGAIVVNLNPMYTPEELTALCSNTGVSTLISFDMVVPLIQEVAKAANIERVIITKVTDFINGMPQSTPEELKLEKEWFHFSRFLADCTDTTPNRPRIDGEDAALIQFTGGTTGLPKGAVLTHNNLIAACFNLKFWCDPAWEMLSVDKRYTLSVLPFFHVYGDVVAMNMSIMTGATQIVVPRFDIEEIMGIIGLMENPMFLPAVPTMINAILNHPKAKELELDRRFTFLNSGGAPIAVSLLEQGRDLGVNMSEGWGMSETTSVGLGTPVQGTTKPGSVGIPISNMEIKLIDPEDGVTEVGPGQKGELLIKGPVVMKEYWNNPEETAGQLKDGWLHTGDVAIQDEEGYLSIVDRTKDMIIAGGYNIYPREIDEVLSTHPKVAEVVTVGIPDEYRGETVKAYVVPKPGQELTEQDIIAFSKEKLAPYKQPKMVEFREELPKSAVGKLLRKVLRAEHEAKKNQ</sequence>
<dbReference type="Proteomes" id="UP000183994">
    <property type="component" value="Unassembled WGS sequence"/>
</dbReference>
<dbReference type="InterPro" id="IPR025110">
    <property type="entry name" value="AMP-bd_C"/>
</dbReference>
<evidence type="ECO:0000313" key="5">
    <source>
        <dbReference type="EMBL" id="SHK77154.1"/>
    </source>
</evidence>
<protein>
    <submittedName>
        <fullName evidence="5">Long-chain acyl-CoA synthetase</fullName>
    </submittedName>
</protein>
<dbReference type="InterPro" id="IPR000873">
    <property type="entry name" value="AMP-dep_synth/lig_dom"/>
</dbReference>
<dbReference type="PANTHER" id="PTHR43767">
    <property type="entry name" value="LONG-CHAIN-FATTY-ACID--COA LIGASE"/>
    <property type="match status" value="1"/>
</dbReference>
<dbReference type="Pfam" id="PF00501">
    <property type="entry name" value="AMP-binding"/>
    <property type="match status" value="1"/>
</dbReference>
<gene>
    <name evidence="5" type="ORF">SAMN02745216_04054</name>
</gene>
<feature type="domain" description="AMP-binding enzyme C-terminal" evidence="4">
    <location>
        <begin position="463"/>
        <end position="538"/>
    </location>
</feature>
<evidence type="ECO:0000259" key="3">
    <source>
        <dbReference type="Pfam" id="PF00501"/>
    </source>
</evidence>
<dbReference type="OrthoDB" id="5483897at2"/>
<proteinExistence type="inferred from homology"/>
<dbReference type="STRING" id="1121393.SAMN02745216_04054"/>